<gene>
    <name evidence="3" type="ORF">QFW81_13170</name>
</gene>
<dbReference type="EMBL" id="JARXRO010000018">
    <property type="protein sequence ID" value="MDH5834864.1"/>
    <property type="molecule type" value="Genomic_DNA"/>
</dbReference>
<evidence type="ECO:0000313" key="3">
    <source>
        <dbReference type="EMBL" id="MDH5834864.1"/>
    </source>
</evidence>
<dbReference type="RefSeq" id="WP_280579353.1">
    <property type="nucleotide sequence ID" value="NZ_JARXRO010000018.1"/>
</dbReference>
<dbReference type="Gene3D" id="3.90.550.10">
    <property type="entry name" value="Spore Coat Polysaccharide Biosynthesis Protein SpsA, Chain A"/>
    <property type="match status" value="1"/>
</dbReference>
<feature type="domain" description="MobA-like NTP transferase" evidence="2">
    <location>
        <begin position="7"/>
        <end position="160"/>
    </location>
</feature>
<accession>A0ABT6JVY9</accession>
<evidence type="ECO:0000259" key="2">
    <source>
        <dbReference type="Pfam" id="PF12804"/>
    </source>
</evidence>
<keyword evidence="1" id="KW-0460">Magnesium</keyword>
<dbReference type="Pfam" id="PF12804">
    <property type="entry name" value="NTP_transf_3"/>
    <property type="match status" value="1"/>
</dbReference>
<evidence type="ECO:0000313" key="4">
    <source>
        <dbReference type="Proteomes" id="UP001156873"/>
    </source>
</evidence>
<name>A0ABT6JVY9_9GAMM</name>
<organism evidence="3 4">
    <name type="scientific">Luteimonas kalidii</name>
    <dbReference type="NCBI Taxonomy" id="3042025"/>
    <lineage>
        <taxon>Bacteria</taxon>
        <taxon>Pseudomonadati</taxon>
        <taxon>Pseudomonadota</taxon>
        <taxon>Gammaproteobacteria</taxon>
        <taxon>Lysobacterales</taxon>
        <taxon>Lysobacteraceae</taxon>
        <taxon>Luteimonas</taxon>
    </lineage>
</organism>
<dbReference type="InterPro" id="IPR029044">
    <property type="entry name" value="Nucleotide-diphossugar_trans"/>
</dbReference>
<sequence>MSDGHVALVLAAGGSRRLGRPKQLLTRDGESLVHRAVRLAIESGAGRVLLVVGAGHAAMEAAVAGLACEVVLNTAWERGLAGSLQVAATRISGADRRVLILPCDLPGLELAQLRALVDGAVVSPSGCAATRLDDAVGMPAVVPAAWFEDLSRLQADHGFGARLRTIDPDALFVLDAAEPARDIDTQADVEAAVARGWLDRG</sequence>
<dbReference type="InterPro" id="IPR025877">
    <property type="entry name" value="MobA-like_NTP_Trfase"/>
</dbReference>
<dbReference type="SUPFAM" id="SSF53448">
    <property type="entry name" value="Nucleotide-diphospho-sugar transferases"/>
    <property type="match status" value="1"/>
</dbReference>
<proteinExistence type="predicted"/>
<protein>
    <submittedName>
        <fullName evidence="3">Nucleotidyltransferase family protein</fullName>
    </submittedName>
</protein>
<dbReference type="Proteomes" id="UP001156873">
    <property type="component" value="Unassembled WGS sequence"/>
</dbReference>
<dbReference type="PANTHER" id="PTHR43777:SF1">
    <property type="entry name" value="MOLYBDENUM COFACTOR CYTIDYLYLTRANSFERASE"/>
    <property type="match status" value="1"/>
</dbReference>
<keyword evidence="4" id="KW-1185">Reference proteome</keyword>
<evidence type="ECO:0000256" key="1">
    <source>
        <dbReference type="ARBA" id="ARBA00022842"/>
    </source>
</evidence>
<dbReference type="PANTHER" id="PTHR43777">
    <property type="entry name" value="MOLYBDENUM COFACTOR CYTIDYLYLTRANSFERASE"/>
    <property type="match status" value="1"/>
</dbReference>
<dbReference type="CDD" id="cd04182">
    <property type="entry name" value="GT_2_like_f"/>
    <property type="match status" value="1"/>
</dbReference>
<comment type="caution">
    <text evidence="3">The sequence shown here is derived from an EMBL/GenBank/DDBJ whole genome shotgun (WGS) entry which is preliminary data.</text>
</comment>
<reference evidence="3 4" key="1">
    <citation type="submission" date="2023-04" db="EMBL/GenBank/DDBJ databases">
        <title>Luteimonas sp. M1R5S59.</title>
        <authorList>
            <person name="Sun J.-Q."/>
        </authorList>
    </citation>
    <scope>NUCLEOTIDE SEQUENCE [LARGE SCALE GENOMIC DNA]</scope>
    <source>
        <strain evidence="3 4">M1R5S59</strain>
    </source>
</reference>